<feature type="chain" id="PRO_5038436013" description="Lipoprotein" evidence="1">
    <location>
        <begin position="26"/>
        <end position="161"/>
    </location>
</feature>
<dbReference type="Proteomes" id="UP000482800">
    <property type="component" value="Unassembled WGS sequence"/>
</dbReference>
<evidence type="ECO:0000313" key="2">
    <source>
        <dbReference type="EMBL" id="GFJ77476.1"/>
    </source>
</evidence>
<evidence type="ECO:0000256" key="1">
    <source>
        <dbReference type="SAM" id="SignalP"/>
    </source>
</evidence>
<gene>
    <name evidence="2" type="ORF">Phou_016560</name>
</gene>
<evidence type="ECO:0008006" key="4">
    <source>
        <dbReference type="Google" id="ProtNLM"/>
    </source>
</evidence>
<organism evidence="2 3">
    <name type="scientific">Phytohabitans houttuyneae</name>
    <dbReference type="NCBI Taxonomy" id="1076126"/>
    <lineage>
        <taxon>Bacteria</taxon>
        <taxon>Bacillati</taxon>
        <taxon>Actinomycetota</taxon>
        <taxon>Actinomycetes</taxon>
        <taxon>Micromonosporales</taxon>
        <taxon>Micromonosporaceae</taxon>
    </lineage>
</organism>
<sequence length="161" mass="17280">MLRGSRRLARTLVLMCLVAPLAACFGDPEASPVGFVNTGGQAAAVIPACADEDVLSLAVDDDPYDEAGSLKPESDTLWKVSDPRQPRSTGPFVIGDTSPWRTESTALNGELPNSYMLSIETTRRLATSHFDKTRVASLGDREVLIDGEVGSLKDLAKRWGC</sequence>
<name>A0A6V8K661_9ACTN</name>
<dbReference type="EMBL" id="BLPF01000001">
    <property type="protein sequence ID" value="GFJ77476.1"/>
    <property type="molecule type" value="Genomic_DNA"/>
</dbReference>
<reference evidence="2 3" key="2">
    <citation type="submission" date="2020-03" db="EMBL/GenBank/DDBJ databases">
        <authorList>
            <person name="Ichikawa N."/>
            <person name="Kimura A."/>
            <person name="Kitahashi Y."/>
            <person name="Uohara A."/>
        </authorList>
    </citation>
    <scope>NUCLEOTIDE SEQUENCE [LARGE SCALE GENOMIC DNA]</scope>
    <source>
        <strain evidence="2 3">NBRC 108639</strain>
    </source>
</reference>
<dbReference type="AlphaFoldDB" id="A0A6V8K661"/>
<proteinExistence type="predicted"/>
<reference evidence="2 3" key="1">
    <citation type="submission" date="2020-03" db="EMBL/GenBank/DDBJ databases">
        <title>Whole genome shotgun sequence of Phytohabitans houttuyneae NBRC 108639.</title>
        <authorList>
            <person name="Komaki H."/>
            <person name="Tamura T."/>
        </authorList>
    </citation>
    <scope>NUCLEOTIDE SEQUENCE [LARGE SCALE GENOMIC DNA]</scope>
    <source>
        <strain evidence="2 3">NBRC 108639</strain>
    </source>
</reference>
<comment type="caution">
    <text evidence="2">The sequence shown here is derived from an EMBL/GenBank/DDBJ whole genome shotgun (WGS) entry which is preliminary data.</text>
</comment>
<feature type="signal peptide" evidence="1">
    <location>
        <begin position="1"/>
        <end position="25"/>
    </location>
</feature>
<evidence type="ECO:0000313" key="3">
    <source>
        <dbReference type="Proteomes" id="UP000482800"/>
    </source>
</evidence>
<keyword evidence="1" id="KW-0732">Signal</keyword>
<protein>
    <recommendedName>
        <fullName evidence="4">Lipoprotein</fullName>
    </recommendedName>
</protein>
<accession>A0A6V8K661</accession>
<keyword evidence="3" id="KW-1185">Reference proteome</keyword>